<sequence>MVLTDRAGRVKKKTDSAGKDTAGRAPLGVCPHCKAGGVDGDHLIVALYWDSRDRAFRCVYCGYWQ</sequence>
<dbReference type="EMBL" id="VTOW01000002">
    <property type="protein sequence ID" value="NKE71309.1"/>
    <property type="molecule type" value="Genomic_DNA"/>
</dbReference>
<evidence type="ECO:0000313" key="3">
    <source>
        <dbReference type="Proteomes" id="UP000534783"/>
    </source>
</evidence>
<gene>
    <name evidence="2" type="ORF">MNODULE_11225</name>
</gene>
<organism evidence="2 3">
    <name type="scientific">Candidatus Manganitrophus noduliformans</name>
    <dbReference type="NCBI Taxonomy" id="2606439"/>
    <lineage>
        <taxon>Bacteria</taxon>
        <taxon>Pseudomonadati</taxon>
        <taxon>Nitrospirota</taxon>
        <taxon>Nitrospiria</taxon>
        <taxon>Candidatus Troglogloeales</taxon>
        <taxon>Candidatus Manganitrophaceae</taxon>
        <taxon>Candidatus Manganitrophus</taxon>
    </lineage>
</organism>
<dbReference type="RefSeq" id="WP_168059829.1">
    <property type="nucleotide sequence ID" value="NZ_VTOW01000002.1"/>
</dbReference>
<dbReference type="AlphaFoldDB" id="A0A7X6DQ94"/>
<reference evidence="2 3" key="1">
    <citation type="journal article" date="2020" name="Nature">
        <title>Bacterial chemolithoautotrophy via manganese oxidation.</title>
        <authorList>
            <person name="Yu H."/>
            <person name="Leadbetter J.R."/>
        </authorList>
    </citation>
    <scope>NUCLEOTIDE SEQUENCE [LARGE SCALE GENOMIC DNA]</scope>
    <source>
        <strain evidence="2 3">Mn-1</strain>
    </source>
</reference>
<proteinExistence type="predicted"/>
<dbReference type="Proteomes" id="UP000534783">
    <property type="component" value="Unassembled WGS sequence"/>
</dbReference>
<evidence type="ECO:0000313" key="2">
    <source>
        <dbReference type="EMBL" id="NKE71309.1"/>
    </source>
</evidence>
<feature type="region of interest" description="Disordered" evidence="1">
    <location>
        <begin position="1"/>
        <end position="20"/>
    </location>
</feature>
<accession>A0A7X6DQ94</accession>
<protein>
    <submittedName>
        <fullName evidence="2">Uncharacterized protein</fullName>
    </submittedName>
</protein>
<keyword evidence="3" id="KW-1185">Reference proteome</keyword>
<name>A0A7X6DQ94_9BACT</name>
<evidence type="ECO:0000256" key="1">
    <source>
        <dbReference type="SAM" id="MobiDB-lite"/>
    </source>
</evidence>
<comment type="caution">
    <text evidence="2">The sequence shown here is derived from an EMBL/GenBank/DDBJ whole genome shotgun (WGS) entry which is preliminary data.</text>
</comment>